<keyword evidence="6 8" id="KW-0539">Nucleus</keyword>
<dbReference type="GO" id="GO:0008270">
    <property type="term" value="F:zinc ion binding"/>
    <property type="evidence" value="ECO:0007669"/>
    <property type="project" value="UniProtKB-KW"/>
</dbReference>
<dbReference type="AlphaFoldDB" id="A0AAV9KGR8"/>
<gene>
    <name evidence="11" type="ORF">R3W88_006836</name>
</gene>
<evidence type="ECO:0000256" key="5">
    <source>
        <dbReference type="ARBA" id="ARBA00022833"/>
    </source>
</evidence>
<dbReference type="GO" id="GO:2000028">
    <property type="term" value="P:regulation of photoperiodism, flowering"/>
    <property type="evidence" value="ECO:0007669"/>
    <property type="project" value="TreeGrafter"/>
</dbReference>
<evidence type="ECO:0000256" key="3">
    <source>
        <dbReference type="ARBA" id="ARBA00022723"/>
    </source>
</evidence>
<dbReference type="PROSITE" id="PS50119">
    <property type="entry name" value="ZF_BBOX"/>
    <property type="match status" value="2"/>
</dbReference>
<evidence type="ECO:0000256" key="6">
    <source>
        <dbReference type="ARBA" id="ARBA00023242"/>
    </source>
</evidence>
<feature type="domain" description="B box-type" evidence="9">
    <location>
        <begin position="16"/>
        <end position="63"/>
    </location>
</feature>
<evidence type="ECO:0008006" key="13">
    <source>
        <dbReference type="Google" id="ProtNLM"/>
    </source>
</evidence>
<keyword evidence="4 7" id="KW-0863">Zinc-finger</keyword>
<dbReference type="PANTHER" id="PTHR31319:SF39">
    <property type="entry name" value="ZINC FINGER PROTEIN CONSTANS-LIKE 1"/>
    <property type="match status" value="1"/>
</dbReference>
<evidence type="ECO:0000256" key="4">
    <source>
        <dbReference type="ARBA" id="ARBA00022771"/>
    </source>
</evidence>
<dbReference type="PANTHER" id="PTHR31319">
    <property type="entry name" value="ZINC FINGER PROTEIN CONSTANS-LIKE 4"/>
    <property type="match status" value="1"/>
</dbReference>
<proteinExistence type="inferred from homology"/>
<dbReference type="EMBL" id="JAWPEI010000011">
    <property type="protein sequence ID" value="KAK4712323.1"/>
    <property type="molecule type" value="Genomic_DNA"/>
</dbReference>
<sequence>MLKNENSGGFDGSSNNWSRVCDSCRSTTCTVYCRADSTFLCAGCDARMHAANLLASRHERVWVCEACGRAPATFLCKADAASLCASCDADIHSANPLARRHHRVPIMPILGSHTKIILLHDYGFLSFTQNADDMTVDEEDEDEAASWLLLNPPVKKNSTNFDNDHNNQNNNYGMLFGREVVDDYLDLTEYGGVSQFNDQNSVNQQQQHYSVPQKSYRGDSVVPVQEGQGKSLILYRQQQQQQSHHLNFQLGMEYDNYNTRYGYPATMSHSVSISSMDVSVVPESALSETSNSHPRPPKGNIDLFSGPPIQIPPQLTPMDREARVLRYREKKKNRKFEKTIRYASRKVYAETRPRIKGRFAKRTDVAEADQMLSTQLMAGRIYGIVPS</sequence>
<evidence type="ECO:0000256" key="2">
    <source>
        <dbReference type="ARBA" id="ARBA00010024"/>
    </source>
</evidence>
<keyword evidence="12" id="KW-1185">Reference proteome</keyword>
<dbReference type="InterPro" id="IPR010402">
    <property type="entry name" value="CCT_domain"/>
</dbReference>
<accession>A0AAV9KGR8</accession>
<dbReference type="InterPro" id="IPR000315">
    <property type="entry name" value="Znf_B-box"/>
</dbReference>
<dbReference type="Pfam" id="PF06203">
    <property type="entry name" value="CCT"/>
    <property type="match status" value="1"/>
</dbReference>
<organism evidence="11 12">
    <name type="scientific">Solanum pinnatisectum</name>
    <name type="common">tansyleaf nightshade</name>
    <dbReference type="NCBI Taxonomy" id="50273"/>
    <lineage>
        <taxon>Eukaryota</taxon>
        <taxon>Viridiplantae</taxon>
        <taxon>Streptophyta</taxon>
        <taxon>Embryophyta</taxon>
        <taxon>Tracheophyta</taxon>
        <taxon>Spermatophyta</taxon>
        <taxon>Magnoliopsida</taxon>
        <taxon>eudicotyledons</taxon>
        <taxon>Gunneridae</taxon>
        <taxon>Pentapetalae</taxon>
        <taxon>asterids</taxon>
        <taxon>lamiids</taxon>
        <taxon>Solanales</taxon>
        <taxon>Solanaceae</taxon>
        <taxon>Solanoideae</taxon>
        <taxon>Solaneae</taxon>
        <taxon>Solanum</taxon>
    </lineage>
</organism>
<dbReference type="GO" id="GO:0009909">
    <property type="term" value="P:regulation of flower development"/>
    <property type="evidence" value="ECO:0007669"/>
    <property type="project" value="InterPro"/>
</dbReference>
<evidence type="ECO:0000313" key="12">
    <source>
        <dbReference type="Proteomes" id="UP001311915"/>
    </source>
</evidence>
<dbReference type="Proteomes" id="UP001311915">
    <property type="component" value="Unassembled WGS sequence"/>
</dbReference>
<evidence type="ECO:0000256" key="7">
    <source>
        <dbReference type="PROSITE-ProRule" id="PRU00024"/>
    </source>
</evidence>
<dbReference type="GO" id="GO:0003700">
    <property type="term" value="F:DNA-binding transcription factor activity"/>
    <property type="evidence" value="ECO:0007669"/>
    <property type="project" value="TreeGrafter"/>
</dbReference>
<feature type="domain" description="CCT" evidence="10">
    <location>
        <begin position="320"/>
        <end position="362"/>
    </location>
</feature>
<evidence type="ECO:0000256" key="8">
    <source>
        <dbReference type="PROSITE-ProRule" id="PRU00357"/>
    </source>
</evidence>
<comment type="subcellular location">
    <subcellularLocation>
        <location evidence="1 8">Nucleus</location>
    </subcellularLocation>
</comment>
<dbReference type="PROSITE" id="PS51017">
    <property type="entry name" value="CCT"/>
    <property type="match status" value="1"/>
</dbReference>
<keyword evidence="3" id="KW-0479">Metal-binding</keyword>
<name>A0AAV9KGR8_9SOLN</name>
<evidence type="ECO:0000259" key="10">
    <source>
        <dbReference type="PROSITE" id="PS51017"/>
    </source>
</evidence>
<comment type="caution">
    <text evidence="11">The sequence shown here is derived from an EMBL/GenBank/DDBJ whole genome shotgun (WGS) entry which is preliminary data.</text>
</comment>
<dbReference type="CDD" id="cd19821">
    <property type="entry name" value="Bbox1_BBX-like"/>
    <property type="match status" value="2"/>
</dbReference>
<dbReference type="GO" id="GO:0005634">
    <property type="term" value="C:nucleus"/>
    <property type="evidence" value="ECO:0007669"/>
    <property type="project" value="UniProtKB-SubCell"/>
</dbReference>
<dbReference type="InterPro" id="IPR045281">
    <property type="entry name" value="CONSTANS-like"/>
</dbReference>
<evidence type="ECO:0000259" key="9">
    <source>
        <dbReference type="PROSITE" id="PS50119"/>
    </source>
</evidence>
<keyword evidence="5" id="KW-0862">Zinc</keyword>
<reference evidence="11 12" key="1">
    <citation type="submission" date="2023-10" db="EMBL/GenBank/DDBJ databases">
        <title>Genome-Wide Identification Analysis in wild type Solanum Pinnatisectum Reveals Some Genes Defensing Phytophthora Infestans.</title>
        <authorList>
            <person name="Sun C."/>
        </authorList>
    </citation>
    <scope>NUCLEOTIDE SEQUENCE [LARGE SCALE GENOMIC DNA]</scope>
    <source>
        <strain evidence="11">LQN</strain>
        <tissue evidence="11">Leaf</tissue>
    </source>
</reference>
<comment type="similarity">
    <text evidence="2">Belongs to the CONSTANS family.</text>
</comment>
<dbReference type="InterPro" id="IPR049808">
    <property type="entry name" value="CONSTANS-like_Bbox1"/>
</dbReference>
<dbReference type="SMART" id="SM00336">
    <property type="entry name" value="BBOX"/>
    <property type="match status" value="2"/>
</dbReference>
<evidence type="ECO:0000313" key="11">
    <source>
        <dbReference type="EMBL" id="KAK4712323.1"/>
    </source>
</evidence>
<evidence type="ECO:0000256" key="1">
    <source>
        <dbReference type="ARBA" id="ARBA00004123"/>
    </source>
</evidence>
<protein>
    <recommendedName>
        <fullName evidence="13">CONSTANS</fullName>
    </recommendedName>
</protein>
<dbReference type="Pfam" id="PF00643">
    <property type="entry name" value="zf-B_box"/>
    <property type="match status" value="1"/>
</dbReference>
<feature type="domain" description="B box-type" evidence="9">
    <location>
        <begin position="59"/>
        <end position="106"/>
    </location>
</feature>